<organism evidence="3">
    <name type="scientific">uncultured Caudovirales phage</name>
    <dbReference type="NCBI Taxonomy" id="2100421"/>
    <lineage>
        <taxon>Viruses</taxon>
        <taxon>Duplodnaviria</taxon>
        <taxon>Heunggongvirae</taxon>
        <taxon>Uroviricota</taxon>
        <taxon>Caudoviricetes</taxon>
        <taxon>Peduoviridae</taxon>
        <taxon>Maltschvirus</taxon>
        <taxon>Maltschvirus maltsch</taxon>
    </lineage>
</organism>
<accession>A0A6J5NSV9</accession>
<proteinExistence type="predicted"/>
<reference evidence="3" key="1">
    <citation type="submission" date="2020-04" db="EMBL/GenBank/DDBJ databases">
        <authorList>
            <person name="Chiriac C."/>
            <person name="Salcher M."/>
            <person name="Ghai R."/>
            <person name="Kavagutti S V."/>
        </authorList>
    </citation>
    <scope>NUCLEOTIDE SEQUENCE</scope>
</reference>
<protein>
    <submittedName>
        <fullName evidence="3">Uncharacterized protein</fullName>
    </submittedName>
</protein>
<dbReference type="EMBL" id="LR796484">
    <property type="protein sequence ID" value="CAB4147920.1"/>
    <property type="molecule type" value="Genomic_DNA"/>
</dbReference>
<feature type="region of interest" description="Disordered" evidence="1">
    <location>
        <begin position="103"/>
        <end position="207"/>
    </location>
</feature>
<evidence type="ECO:0000313" key="2">
    <source>
        <dbReference type="EMBL" id="CAB4147920.1"/>
    </source>
</evidence>
<evidence type="ECO:0000313" key="3">
    <source>
        <dbReference type="EMBL" id="CAB4158244.1"/>
    </source>
</evidence>
<dbReference type="EMBL" id="LR796666">
    <property type="protein sequence ID" value="CAB4158244.1"/>
    <property type="molecule type" value="Genomic_DNA"/>
</dbReference>
<name>A0A6J5NSV9_9CAUD</name>
<sequence length="207" mass="21422">MDVVKGAKDIAKEMTGLNDFKKAKDAFDRAQATSENIDYSGGFFSDVKNALGSIPEYTKDIAVGTGNAAVGAGKAAINFIPAARARKAADVVSKTALNAFKPKAYAPPVKPPARTPSRQFDTKPNAGVKTQTKPRYSDDALPAKTPDKPTGGYPVNPKPPAAGPKTPTVKPPKKPGLGRAAAFTAGTLLAGGDDKQKTGNWTASAVV</sequence>
<feature type="compositionally biased region" description="Low complexity" evidence="1">
    <location>
        <begin position="175"/>
        <end position="191"/>
    </location>
</feature>
<evidence type="ECO:0000256" key="1">
    <source>
        <dbReference type="SAM" id="MobiDB-lite"/>
    </source>
</evidence>
<feature type="compositionally biased region" description="Polar residues" evidence="1">
    <location>
        <begin position="198"/>
        <end position="207"/>
    </location>
</feature>
<gene>
    <name evidence="2" type="ORF">UFOVP429_55</name>
    <name evidence="3" type="ORF">UFOVP696_112</name>
</gene>